<name>I4VXE9_9GAMM</name>
<protein>
    <submittedName>
        <fullName evidence="1">Hemolysin-type calcium-binding protein</fullName>
    </submittedName>
</protein>
<proteinExistence type="predicted"/>
<organism evidence="1 2">
    <name type="scientific">Rhodanobacter spathiphylli B39</name>
    <dbReference type="NCBI Taxonomy" id="1163407"/>
    <lineage>
        <taxon>Bacteria</taxon>
        <taxon>Pseudomonadati</taxon>
        <taxon>Pseudomonadota</taxon>
        <taxon>Gammaproteobacteria</taxon>
        <taxon>Lysobacterales</taxon>
        <taxon>Rhodanobacteraceae</taxon>
        <taxon>Rhodanobacter</taxon>
    </lineage>
</organism>
<dbReference type="eggNOG" id="COG2931">
    <property type="taxonomic scope" value="Bacteria"/>
</dbReference>
<feature type="non-terminal residue" evidence="1">
    <location>
        <position position="178"/>
    </location>
</feature>
<sequence>GANAGGSGLLNWTSFENLSDSTAGNFVFANGASVSGTLAGGGAGTLDYSAYTTAVSVGLGGTATGTSGWSGISTVKGGSASDTISGSSQTYHLTGANAGNNGTMSWVSFENLSDSAAGNFVFANGASVSGMLTAGSAGTLDYSAYTTAVNVGLGGTATGTGGWSGITTAKGGSASDTI</sequence>
<feature type="non-terminal residue" evidence="1">
    <location>
        <position position="1"/>
    </location>
</feature>
<comment type="caution">
    <text evidence="1">The sequence shown here is derived from an EMBL/GenBank/DDBJ whole genome shotgun (WGS) entry which is preliminary data.</text>
</comment>
<accession>I4VXE9</accession>
<dbReference type="STRING" id="1163407.UU7_12364"/>
<evidence type="ECO:0000313" key="1">
    <source>
        <dbReference type="EMBL" id="EIL91890.1"/>
    </source>
</evidence>
<dbReference type="EMBL" id="AJXT01000039">
    <property type="protein sequence ID" value="EIL91890.1"/>
    <property type="molecule type" value="Genomic_DNA"/>
</dbReference>
<reference evidence="1 2" key="1">
    <citation type="journal article" date="2012" name="J. Bacteriol.">
        <title>Genome sequences for six rhodanobacter strains, isolated from soils and the terrestrial subsurface, with variable denitrification capabilities.</title>
        <authorList>
            <person name="Kostka J.E."/>
            <person name="Green S.J."/>
            <person name="Rishishwar L."/>
            <person name="Prakash O."/>
            <person name="Katz L.S."/>
            <person name="Marino-Ramirez L."/>
            <person name="Jordan I.K."/>
            <person name="Munk C."/>
            <person name="Ivanova N."/>
            <person name="Mikhailova N."/>
            <person name="Watson D.B."/>
            <person name="Brown S.D."/>
            <person name="Palumbo A.V."/>
            <person name="Brooks S.C."/>
        </authorList>
    </citation>
    <scope>NUCLEOTIDE SEQUENCE [LARGE SCALE GENOMIC DNA]</scope>
    <source>
        <strain evidence="1 2">B39</strain>
    </source>
</reference>
<gene>
    <name evidence="1" type="ORF">UU7_12364</name>
</gene>
<dbReference type="Proteomes" id="UP000003226">
    <property type="component" value="Unassembled WGS sequence"/>
</dbReference>
<keyword evidence="2" id="KW-1185">Reference proteome</keyword>
<evidence type="ECO:0000313" key="2">
    <source>
        <dbReference type="Proteomes" id="UP000003226"/>
    </source>
</evidence>
<dbReference type="AlphaFoldDB" id="I4VXE9"/>